<sequence length="155" mass="17149">MPLFKHNTPSPPPPSPPQSSSPSGRFRSTVFSRKRDNSDPYQSQNRYHDDNQTNGSHSNGGGFFSRRRSSSSSSRSRDFKNEPSILAARQKVSDAETSERDADRALGNARAAVREARQHVQMLEREALEDARRAKAKQAEAKTVSKSAKGLGRHG</sequence>
<name>A0ACB8U1C2_9APHY</name>
<keyword evidence="2" id="KW-1185">Reference proteome</keyword>
<dbReference type="EMBL" id="MU274915">
    <property type="protein sequence ID" value="KAI0088153.1"/>
    <property type="molecule type" value="Genomic_DNA"/>
</dbReference>
<comment type="caution">
    <text evidence="1">The sequence shown here is derived from an EMBL/GenBank/DDBJ whole genome shotgun (WGS) entry which is preliminary data.</text>
</comment>
<accession>A0ACB8U1C2</accession>
<proteinExistence type="predicted"/>
<evidence type="ECO:0000313" key="2">
    <source>
        <dbReference type="Proteomes" id="UP001055072"/>
    </source>
</evidence>
<gene>
    <name evidence="1" type="ORF">BDY19DRAFT_952418</name>
</gene>
<protein>
    <submittedName>
        <fullName evidence="1">Uncharacterized protein</fullName>
    </submittedName>
</protein>
<reference evidence="1" key="1">
    <citation type="journal article" date="2021" name="Environ. Microbiol.">
        <title>Gene family expansions and transcriptome signatures uncover fungal adaptations to wood decay.</title>
        <authorList>
            <person name="Hage H."/>
            <person name="Miyauchi S."/>
            <person name="Viragh M."/>
            <person name="Drula E."/>
            <person name="Min B."/>
            <person name="Chaduli D."/>
            <person name="Navarro D."/>
            <person name="Favel A."/>
            <person name="Norest M."/>
            <person name="Lesage-Meessen L."/>
            <person name="Balint B."/>
            <person name="Merenyi Z."/>
            <person name="de Eugenio L."/>
            <person name="Morin E."/>
            <person name="Martinez A.T."/>
            <person name="Baldrian P."/>
            <person name="Stursova M."/>
            <person name="Martinez M.J."/>
            <person name="Novotny C."/>
            <person name="Magnuson J.K."/>
            <person name="Spatafora J.W."/>
            <person name="Maurice S."/>
            <person name="Pangilinan J."/>
            <person name="Andreopoulos W."/>
            <person name="LaButti K."/>
            <person name="Hundley H."/>
            <person name="Na H."/>
            <person name="Kuo A."/>
            <person name="Barry K."/>
            <person name="Lipzen A."/>
            <person name="Henrissat B."/>
            <person name="Riley R."/>
            <person name="Ahrendt S."/>
            <person name="Nagy L.G."/>
            <person name="Grigoriev I.V."/>
            <person name="Martin F."/>
            <person name="Rosso M.N."/>
        </authorList>
    </citation>
    <scope>NUCLEOTIDE SEQUENCE</scope>
    <source>
        <strain evidence="1">CBS 384.51</strain>
    </source>
</reference>
<dbReference type="Proteomes" id="UP001055072">
    <property type="component" value="Unassembled WGS sequence"/>
</dbReference>
<evidence type="ECO:0000313" key="1">
    <source>
        <dbReference type="EMBL" id="KAI0088153.1"/>
    </source>
</evidence>
<organism evidence="1 2">
    <name type="scientific">Irpex rosettiformis</name>
    <dbReference type="NCBI Taxonomy" id="378272"/>
    <lineage>
        <taxon>Eukaryota</taxon>
        <taxon>Fungi</taxon>
        <taxon>Dikarya</taxon>
        <taxon>Basidiomycota</taxon>
        <taxon>Agaricomycotina</taxon>
        <taxon>Agaricomycetes</taxon>
        <taxon>Polyporales</taxon>
        <taxon>Irpicaceae</taxon>
        <taxon>Irpex</taxon>
    </lineage>
</organism>